<name>A0ABT4TDS1_9ACTN</name>
<gene>
    <name evidence="5" type="ORF">O4U47_00030</name>
</gene>
<comment type="similarity">
    <text evidence="1">Belongs to the glycosyl hydrolase 3 family.</text>
</comment>
<evidence type="ECO:0000256" key="2">
    <source>
        <dbReference type="ARBA" id="ARBA00022801"/>
    </source>
</evidence>
<sequence length="489" mass="50608">MPADPTLDRLANATLLVPFESTAAPRWLLDGLADGIAGVCLFHNNIDLSDGPEALKGLTRALADVGGDPLISLDEEGGDVTRIGQAAGSGYPGNAALGAVDDTALTEDVHTALGAELRGLGLTVDLAPSVDVNTAADNPVIGTRSFGSDAALVARHGAAAVRGLQAAGVAAAAKHFPGHGATELDSHLDLPSVDASAELLRERELRPFRAAVEAGVLAVLTAHITLPALGVDGPATLSRRALVEVLRGELGFTGMVISDALDMDGVRRPIGMPEASVRALEAGCDLLCLGRYSYADEVAAVRAAIVEAVRSGRMPAARLEEAAERTAAVRRWTAAQGAPPQIPSDLGLDGARRAVQVVGEPLSPADLADPVVVELDAPAGIAVGEVPWGLAPWFPDTERITAEEDAPSRVLARASGRPLVAVVRDAHRFPATREFVSALCRVRPDAVVVEMGLPVWRPECRTHVRSHGAARVNGQSVAELLGGVPAPVR</sequence>
<dbReference type="InterPro" id="IPR019800">
    <property type="entry name" value="Glyco_hydro_3_AS"/>
</dbReference>
<dbReference type="InterPro" id="IPR050226">
    <property type="entry name" value="NagZ_Beta-hexosaminidase"/>
</dbReference>
<dbReference type="InterPro" id="IPR017853">
    <property type="entry name" value="GH"/>
</dbReference>
<reference evidence="5" key="1">
    <citation type="submission" date="2023-01" db="EMBL/GenBank/DDBJ databases">
        <title>Draft genome sequence of Nocardiopsis sp. LSu2-4 isolated from halophytes.</title>
        <authorList>
            <person name="Duangmal K."/>
            <person name="Chantavorakit T."/>
        </authorList>
    </citation>
    <scope>NUCLEOTIDE SEQUENCE</scope>
    <source>
        <strain evidence="5">LSu2-4</strain>
    </source>
</reference>
<evidence type="ECO:0000259" key="4">
    <source>
        <dbReference type="Pfam" id="PF00933"/>
    </source>
</evidence>
<dbReference type="Pfam" id="PF00933">
    <property type="entry name" value="Glyco_hydro_3"/>
    <property type="match status" value="1"/>
</dbReference>
<evidence type="ECO:0000256" key="3">
    <source>
        <dbReference type="ARBA" id="ARBA00023295"/>
    </source>
</evidence>
<dbReference type="Gene3D" id="3.20.20.300">
    <property type="entry name" value="Glycoside hydrolase, family 3, N-terminal domain"/>
    <property type="match status" value="1"/>
</dbReference>
<proteinExistence type="inferred from homology"/>
<dbReference type="SUPFAM" id="SSF51445">
    <property type="entry name" value="(Trans)glycosidases"/>
    <property type="match status" value="1"/>
</dbReference>
<dbReference type="RefSeq" id="WP_270674703.1">
    <property type="nucleotide sequence ID" value="NZ_JAQFWP010000001.1"/>
</dbReference>
<comment type="caution">
    <text evidence="5">The sequence shown here is derived from an EMBL/GenBank/DDBJ whole genome shotgun (WGS) entry which is preliminary data.</text>
</comment>
<evidence type="ECO:0000313" key="5">
    <source>
        <dbReference type="EMBL" id="MDA2802882.1"/>
    </source>
</evidence>
<dbReference type="InterPro" id="IPR001764">
    <property type="entry name" value="Glyco_hydro_3_N"/>
</dbReference>
<dbReference type="Proteomes" id="UP001165685">
    <property type="component" value="Unassembled WGS sequence"/>
</dbReference>
<dbReference type="InterPro" id="IPR036962">
    <property type="entry name" value="Glyco_hydro_3_N_sf"/>
</dbReference>
<dbReference type="GO" id="GO:0016787">
    <property type="term" value="F:hydrolase activity"/>
    <property type="evidence" value="ECO:0007669"/>
    <property type="project" value="UniProtKB-KW"/>
</dbReference>
<dbReference type="PANTHER" id="PTHR30480">
    <property type="entry name" value="BETA-HEXOSAMINIDASE-RELATED"/>
    <property type="match status" value="1"/>
</dbReference>
<dbReference type="PANTHER" id="PTHR30480:SF16">
    <property type="entry name" value="GLYCOSIDE HYDROLASE FAMILY 3 DOMAIN PROTEIN"/>
    <property type="match status" value="1"/>
</dbReference>
<evidence type="ECO:0000256" key="1">
    <source>
        <dbReference type="ARBA" id="ARBA00005336"/>
    </source>
</evidence>
<dbReference type="EMBL" id="JAQFWP010000001">
    <property type="protein sequence ID" value="MDA2802882.1"/>
    <property type="molecule type" value="Genomic_DNA"/>
</dbReference>
<keyword evidence="6" id="KW-1185">Reference proteome</keyword>
<feature type="domain" description="Glycoside hydrolase family 3 N-terminal" evidence="4">
    <location>
        <begin position="36"/>
        <end position="327"/>
    </location>
</feature>
<keyword evidence="2 5" id="KW-0378">Hydrolase</keyword>
<organism evidence="5 6">
    <name type="scientific">Nocardiopsis suaedae</name>
    <dbReference type="NCBI Taxonomy" id="3018444"/>
    <lineage>
        <taxon>Bacteria</taxon>
        <taxon>Bacillati</taxon>
        <taxon>Actinomycetota</taxon>
        <taxon>Actinomycetes</taxon>
        <taxon>Streptosporangiales</taxon>
        <taxon>Nocardiopsidaceae</taxon>
        <taxon>Nocardiopsis</taxon>
    </lineage>
</organism>
<dbReference type="PROSITE" id="PS00775">
    <property type="entry name" value="GLYCOSYL_HYDROL_F3"/>
    <property type="match status" value="1"/>
</dbReference>
<keyword evidence="3" id="KW-0326">Glycosidase</keyword>
<accession>A0ABT4TDS1</accession>
<evidence type="ECO:0000313" key="6">
    <source>
        <dbReference type="Proteomes" id="UP001165685"/>
    </source>
</evidence>
<protein>
    <submittedName>
        <fullName evidence="5">Glycoside hydrolase family 3 protein</fullName>
    </submittedName>
</protein>